<organism evidence="1 2">
    <name type="scientific">Prochlorococcus marinus (strain NATL1A)</name>
    <dbReference type="NCBI Taxonomy" id="167555"/>
    <lineage>
        <taxon>Bacteria</taxon>
        <taxon>Bacillati</taxon>
        <taxon>Cyanobacteriota</taxon>
        <taxon>Cyanophyceae</taxon>
        <taxon>Synechococcales</taxon>
        <taxon>Prochlorococcaceae</taxon>
        <taxon>Prochlorococcus</taxon>
    </lineage>
</organism>
<dbReference type="EMBL" id="CP000553">
    <property type="protein sequence ID" value="ABM75901.1"/>
    <property type="molecule type" value="Genomic_DNA"/>
</dbReference>
<protein>
    <submittedName>
        <fullName evidence="1">Uncharacterized protein</fullName>
    </submittedName>
</protein>
<dbReference type="AlphaFoldDB" id="A2C341"/>
<dbReference type="RefSeq" id="WP_011823952.1">
    <property type="nucleotide sequence ID" value="NC_008819.1"/>
</dbReference>
<dbReference type="HOGENOM" id="CLU_2808964_0_0_3"/>
<dbReference type="KEGG" id="pme:NATL1_13431"/>
<reference evidence="2" key="1">
    <citation type="journal article" date="2007" name="PLoS Genet.">
        <title>Patterns and implications of gene gain and loss in the evolution of Prochlorococcus.</title>
        <authorList>
            <person name="Kettler G.C."/>
            <person name="Martiny A.C."/>
            <person name="Huang K."/>
            <person name="Zucker J."/>
            <person name="Coleman M.L."/>
            <person name="Rodrigue S."/>
            <person name="Chen F."/>
            <person name="Lapidus A."/>
            <person name="Ferriera S."/>
            <person name="Johnson J."/>
            <person name="Steglich C."/>
            <person name="Church G.M."/>
            <person name="Richardson P."/>
            <person name="Chisholm S.W."/>
        </authorList>
    </citation>
    <scope>NUCLEOTIDE SEQUENCE [LARGE SCALE GENOMIC DNA]</scope>
    <source>
        <strain evidence="2">NATL1A</strain>
    </source>
</reference>
<sequence length="67" mass="6954">MHNLLFLSLTVLLTGCITSGGGAGGNYSAGWNPSFPGQPGTFNCDGASGQYAEFYCDTGEHPNMCNC</sequence>
<gene>
    <name evidence="1" type="ordered locus">NATL1_13431</name>
</gene>
<evidence type="ECO:0000313" key="2">
    <source>
        <dbReference type="Proteomes" id="UP000002592"/>
    </source>
</evidence>
<proteinExistence type="predicted"/>
<name>A2C341_PROM1</name>
<accession>A2C341</accession>
<evidence type="ECO:0000313" key="1">
    <source>
        <dbReference type="EMBL" id="ABM75901.1"/>
    </source>
</evidence>
<dbReference type="Proteomes" id="UP000002592">
    <property type="component" value="Chromosome"/>
</dbReference>